<dbReference type="RefSeq" id="WP_079724601.1">
    <property type="nucleotide sequence ID" value="NZ_BMCL01000001.1"/>
</dbReference>
<dbReference type="STRING" id="428993.SAMN06296058_2220"/>
<evidence type="ECO:0000256" key="2">
    <source>
        <dbReference type="ARBA" id="ARBA00004418"/>
    </source>
</evidence>
<evidence type="ECO:0000256" key="1">
    <source>
        <dbReference type="ARBA" id="ARBA00000032"/>
    </source>
</evidence>
<dbReference type="GO" id="GO:0030288">
    <property type="term" value="C:outer membrane-bounded periplasmic space"/>
    <property type="evidence" value="ECO:0007669"/>
    <property type="project" value="InterPro"/>
</dbReference>
<dbReference type="CDD" id="cd03397">
    <property type="entry name" value="PAP2_acid_phosphatase"/>
    <property type="match status" value="1"/>
</dbReference>
<evidence type="ECO:0000256" key="8">
    <source>
        <dbReference type="SAM" id="SignalP"/>
    </source>
</evidence>
<keyword evidence="11" id="KW-1185">Reference proteome</keyword>
<evidence type="ECO:0000256" key="3">
    <source>
        <dbReference type="ARBA" id="ARBA00009017"/>
    </source>
</evidence>
<dbReference type="SMART" id="SM00014">
    <property type="entry name" value="acidPPc"/>
    <property type="match status" value="1"/>
</dbReference>
<dbReference type="PROSITE" id="PS51257">
    <property type="entry name" value="PROKAR_LIPOPROTEIN"/>
    <property type="match status" value="1"/>
</dbReference>
<dbReference type="PRINTS" id="PR00483">
    <property type="entry name" value="BACPHPHTASE"/>
</dbReference>
<comment type="similarity">
    <text evidence="3">Belongs to the class A bacterial acid phosphatase family.</text>
</comment>
<feature type="signal peptide" evidence="8">
    <location>
        <begin position="1"/>
        <end position="30"/>
    </location>
</feature>
<comment type="catalytic activity">
    <reaction evidence="1">
        <text>a phosphate monoester + H2O = an alcohol + phosphate</text>
        <dbReference type="Rhea" id="RHEA:15017"/>
        <dbReference type="ChEBI" id="CHEBI:15377"/>
        <dbReference type="ChEBI" id="CHEBI:30879"/>
        <dbReference type="ChEBI" id="CHEBI:43474"/>
        <dbReference type="ChEBI" id="CHEBI:67140"/>
        <dbReference type="EC" id="3.1.3.2"/>
    </reaction>
</comment>
<accession>A0A1T5LAZ9</accession>
<dbReference type="GO" id="GO:0003993">
    <property type="term" value="F:acid phosphatase activity"/>
    <property type="evidence" value="ECO:0007669"/>
    <property type="project" value="UniProtKB-EC"/>
</dbReference>
<keyword evidence="5 8" id="KW-0732">Signal</keyword>
<dbReference type="InterPro" id="IPR036938">
    <property type="entry name" value="PAP2/HPO_sf"/>
</dbReference>
<dbReference type="InterPro" id="IPR018296">
    <property type="entry name" value="Acid_Pase_classA_bac_CS"/>
</dbReference>
<dbReference type="SUPFAM" id="SSF48317">
    <property type="entry name" value="Acid phosphatase/Vanadium-dependent haloperoxidase"/>
    <property type="match status" value="1"/>
</dbReference>
<protein>
    <recommendedName>
        <fullName evidence="4">acid phosphatase</fullName>
        <ecNumber evidence="4">3.1.3.2</ecNumber>
    </recommendedName>
</protein>
<dbReference type="AlphaFoldDB" id="A0A1T5LAZ9"/>
<evidence type="ECO:0000256" key="5">
    <source>
        <dbReference type="ARBA" id="ARBA00022729"/>
    </source>
</evidence>
<evidence type="ECO:0000256" key="7">
    <source>
        <dbReference type="ARBA" id="ARBA00022801"/>
    </source>
</evidence>
<dbReference type="InterPro" id="IPR000326">
    <property type="entry name" value="PAP2/HPO"/>
</dbReference>
<dbReference type="Gene3D" id="1.20.144.10">
    <property type="entry name" value="Phosphatidic acid phosphatase type 2/haloperoxidase"/>
    <property type="match status" value="1"/>
</dbReference>
<dbReference type="OrthoDB" id="9805301at2"/>
<dbReference type="Proteomes" id="UP000190341">
    <property type="component" value="Unassembled WGS sequence"/>
</dbReference>
<evidence type="ECO:0000313" key="11">
    <source>
        <dbReference type="Proteomes" id="UP000190341"/>
    </source>
</evidence>
<evidence type="ECO:0000259" key="9">
    <source>
        <dbReference type="SMART" id="SM00014"/>
    </source>
</evidence>
<dbReference type="EMBL" id="FUZV01000002">
    <property type="protein sequence ID" value="SKC73140.1"/>
    <property type="molecule type" value="Genomic_DNA"/>
</dbReference>
<gene>
    <name evidence="10" type="ORF">SAMN06296058_2220</name>
</gene>
<keyword evidence="7" id="KW-0378">Hydrolase</keyword>
<evidence type="ECO:0000313" key="10">
    <source>
        <dbReference type="EMBL" id="SKC73140.1"/>
    </source>
</evidence>
<organism evidence="10 11">
    <name type="scientific">Pseudoxanthomonas indica</name>
    <dbReference type="NCBI Taxonomy" id="428993"/>
    <lineage>
        <taxon>Bacteria</taxon>
        <taxon>Pseudomonadati</taxon>
        <taxon>Pseudomonadota</taxon>
        <taxon>Gammaproteobacteria</taxon>
        <taxon>Lysobacterales</taxon>
        <taxon>Lysobacteraceae</taxon>
        <taxon>Pseudoxanthomonas</taxon>
    </lineage>
</organism>
<evidence type="ECO:0000256" key="6">
    <source>
        <dbReference type="ARBA" id="ARBA00022764"/>
    </source>
</evidence>
<proteinExistence type="inferred from homology"/>
<evidence type="ECO:0000256" key="4">
    <source>
        <dbReference type="ARBA" id="ARBA00012646"/>
    </source>
</evidence>
<reference evidence="10 11" key="1">
    <citation type="submission" date="2017-02" db="EMBL/GenBank/DDBJ databases">
        <authorList>
            <person name="Peterson S.W."/>
        </authorList>
    </citation>
    <scope>NUCLEOTIDE SEQUENCE [LARGE SCALE GENOMIC DNA]</scope>
    <source>
        <strain evidence="10 11">P15</strain>
    </source>
</reference>
<feature type="domain" description="Phosphatidic acid phosphatase type 2/haloperoxidase" evidence="9">
    <location>
        <begin position="138"/>
        <end position="252"/>
    </location>
</feature>
<dbReference type="Pfam" id="PF01569">
    <property type="entry name" value="PAP2"/>
    <property type="match status" value="1"/>
</dbReference>
<dbReference type="InterPro" id="IPR001011">
    <property type="entry name" value="Acid_Pase_classA_bac"/>
</dbReference>
<comment type="subcellular location">
    <subcellularLocation>
        <location evidence="2">Periplasm</location>
    </subcellularLocation>
</comment>
<dbReference type="PROSITE" id="PS01157">
    <property type="entry name" value="ACID_PHOSPH_CL_A"/>
    <property type="match status" value="1"/>
</dbReference>
<feature type="chain" id="PRO_5013137858" description="acid phosphatase" evidence="8">
    <location>
        <begin position="31"/>
        <end position="297"/>
    </location>
</feature>
<sequence>MSTSRSPRPLPLSALPCLSVAVTIALGACASPPAARSADSAPATTITAPAPVPELRPGIPAGYLGRNLPDSLVLLPAPPAEGTPAFANDQAVSRASQKLKGTPRYALAVSDADLSFPHTSGVFSCALGVSISQQSTPRLYLLLQRSMIDGGLATYAAKNHYQRIRPFVHYNESTCFPKDEASLRKDGSYPSGHTAIGWTWALLLTELAPEASDALLARGRSFGESRLICNAHWQSDILEGRAVAAGAVAKLHADPVFQADMKAAAAEIAAQRTAAPPDAAACALEREALQTRIPGVL</sequence>
<name>A0A1T5LAZ9_9GAMM</name>
<keyword evidence="6" id="KW-0574">Periplasm</keyword>
<dbReference type="EC" id="3.1.3.2" evidence="4"/>